<dbReference type="InterPro" id="IPR052349">
    <property type="entry name" value="Metallo-hydrolase_Enzymes"/>
</dbReference>
<dbReference type="EMBL" id="AP014946">
    <property type="protein sequence ID" value="BAT59007.1"/>
    <property type="molecule type" value="Genomic_DNA"/>
</dbReference>
<dbReference type="GO" id="GO:0046872">
    <property type="term" value="F:metal ion binding"/>
    <property type="evidence" value="ECO:0007669"/>
    <property type="project" value="UniProtKB-KW"/>
</dbReference>
<dbReference type="FunFam" id="3.20.20.140:FF:000019">
    <property type="entry name" value="Cytosine deaminase"/>
    <property type="match status" value="1"/>
</dbReference>
<dbReference type="Gene3D" id="2.30.40.10">
    <property type="entry name" value="Urease, subunit C, domain 1"/>
    <property type="match status" value="1"/>
</dbReference>
<dbReference type="Gene3D" id="3.20.20.140">
    <property type="entry name" value="Metal-dependent hydrolases"/>
    <property type="match status" value="1"/>
</dbReference>
<dbReference type="EC" id="3.5.4.1" evidence="4"/>
<dbReference type="Proteomes" id="UP000236884">
    <property type="component" value="Chromosome"/>
</dbReference>
<dbReference type="CDD" id="cd01293">
    <property type="entry name" value="Bact_CD"/>
    <property type="match status" value="1"/>
</dbReference>
<gene>
    <name evidence="4" type="primary">codA</name>
    <name evidence="4" type="ORF">GJW-30_1_01535</name>
</gene>
<dbReference type="InterPro" id="IPR013108">
    <property type="entry name" value="Amidohydro_3"/>
</dbReference>
<evidence type="ECO:0000256" key="2">
    <source>
        <dbReference type="ARBA" id="ARBA00022801"/>
    </source>
</evidence>
<sequence>MLGCHLLPRDLNKQMIDLVIRNARVASHPGRLVDLGIAAGKIVAIESGLRADAEEGDAGGRLVAPGFVETHLHLDKSCILDRCATKDGTLDEAIRETSRAKAGFSPEDVYARAKKTLEKCILNGTTHIRTHVEVDPGIGLKGLEGVLPLVKEYAFAVDLEICVFPQEGMLNNPGTEELMLAALDRGASVLGACPYTDSDAHGQIDRIFDLARERDVDIDMHLDFSLGGKNMDLDHVCRCSEKFRWGGRVACGHVTKLSSLPPRDLDAAAARMKNAGVAVTVLPSTDLYLMGRPAQHDVVRGVAPAHRLLGHGVNCSLATNNVLNPFTPFGDCSLMRMANLYANIAQIGTESGMTDCHAMVTSRAAQLLNAKDYGVAVGAQADFVVLDCETPAQAVAEIAPVLAVYKRGKQTVSRALPQLHRPN</sequence>
<dbReference type="AlphaFoldDB" id="A0A0S3PSU2"/>
<reference evidence="4 5" key="1">
    <citation type="submission" date="2015-08" db="EMBL/GenBank/DDBJ databases">
        <title>Investigation of the bacterial diversity of lava forest soil.</title>
        <authorList>
            <person name="Lee J.S."/>
        </authorList>
    </citation>
    <scope>NUCLEOTIDE SEQUENCE [LARGE SCALE GENOMIC DNA]</scope>
    <source>
        <strain evidence="4 5">GJW-30</strain>
    </source>
</reference>
<evidence type="ECO:0000259" key="3">
    <source>
        <dbReference type="Pfam" id="PF07969"/>
    </source>
</evidence>
<evidence type="ECO:0000313" key="4">
    <source>
        <dbReference type="EMBL" id="BAT59007.1"/>
    </source>
</evidence>
<evidence type="ECO:0000256" key="1">
    <source>
        <dbReference type="ARBA" id="ARBA00022723"/>
    </source>
</evidence>
<accession>A0A0S3PSU2</accession>
<feature type="domain" description="Amidohydrolase 3" evidence="3">
    <location>
        <begin position="171"/>
        <end position="411"/>
    </location>
</feature>
<dbReference type="Pfam" id="PF07969">
    <property type="entry name" value="Amidohydro_3"/>
    <property type="match status" value="2"/>
</dbReference>
<proteinExistence type="predicted"/>
<dbReference type="SUPFAM" id="SSF51556">
    <property type="entry name" value="Metallo-dependent hydrolases"/>
    <property type="match status" value="1"/>
</dbReference>
<dbReference type="GO" id="GO:0004131">
    <property type="term" value="F:cytosine deaminase activity"/>
    <property type="evidence" value="ECO:0007669"/>
    <property type="project" value="UniProtKB-EC"/>
</dbReference>
<name>A0A0S3PSU2_9BRAD</name>
<keyword evidence="5" id="KW-1185">Reference proteome</keyword>
<dbReference type="PANTHER" id="PTHR32027">
    <property type="entry name" value="CYTOSINE DEAMINASE"/>
    <property type="match status" value="1"/>
</dbReference>
<organism evidence="4 5">
    <name type="scientific">Variibacter gotjawalensis</name>
    <dbReference type="NCBI Taxonomy" id="1333996"/>
    <lineage>
        <taxon>Bacteria</taxon>
        <taxon>Pseudomonadati</taxon>
        <taxon>Pseudomonadota</taxon>
        <taxon>Alphaproteobacteria</taxon>
        <taxon>Hyphomicrobiales</taxon>
        <taxon>Nitrobacteraceae</taxon>
        <taxon>Variibacter</taxon>
    </lineage>
</organism>
<protein>
    <submittedName>
        <fullName evidence="4">Cytosine deaminase</fullName>
        <ecNumber evidence="4">3.5.4.1</ecNumber>
    </submittedName>
</protein>
<dbReference type="KEGG" id="vgo:GJW-30_1_01535"/>
<evidence type="ECO:0000313" key="5">
    <source>
        <dbReference type="Proteomes" id="UP000236884"/>
    </source>
</evidence>
<dbReference type="SUPFAM" id="SSF51338">
    <property type="entry name" value="Composite domain of metallo-dependent hydrolases"/>
    <property type="match status" value="1"/>
</dbReference>
<feature type="domain" description="Amidohydrolase 3" evidence="3">
    <location>
        <begin position="57"/>
        <end position="141"/>
    </location>
</feature>
<keyword evidence="2 4" id="KW-0378">Hydrolase</keyword>
<dbReference type="PANTHER" id="PTHR32027:SF9">
    <property type="entry name" value="BLL3847 PROTEIN"/>
    <property type="match status" value="1"/>
</dbReference>
<dbReference type="InterPro" id="IPR011059">
    <property type="entry name" value="Metal-dep_hydrolase_composite"/>
</dbReference>
<keyword evidence="1" id="KW-0479">Metal-binding</keyword>
<dbReference type="InterPro" id="IPR032466">
    <property type="entry name" value="Metal_Hydrolase"/>
</dbReference>